<dbReference type="Proteomes" id="UP000619479">
    <property type="component" value="Unassembled WGS sequence"/>
</dbReference>
<evidence type="ECO:0000256" key="1">
    <source>
        <dbReference type="SAM" id="MobiDB-lite"/>
    </source>
</evidence>
<proteinExistence type="predicted"/>
<accession>A0A919II90</accession>
<evidence type="ECO:0000313" key="2">
    <source>
        <dbReference type="EMBL" id="GID66294.1"/>
    </source>
</evidence>
<feature type="region of interest" description="Disordered" evidence="1">
    <location>
        <begin position="21"/>
        <end position="59"/>
    </location>
</feature>
<organism evidence="2 3">
    <name type="scientific">Actinoplanes cyaneus</name>
    <dbReference type="NCBI Taxonomy" id="52696"/>
    <lineage>
        <taxon>Bacteria</taxon>
        <taxon>Bacillati</taxon>
        <taxon>Actinomycetota</taxon>
        <taxon>Actinomycetes</taxon>
        <taxon>Micromonosporales</taxon>
        <taxon>Micromonosporaceae</taxon>
        <taxon>Actinoplanes</taxon>
    </lineage>
</organism>
<sequence length="82" mass="8989">MEANAAEAQRALGDLVLERPQVRQDPELDSRRGVNVDQIVDRGRGVDRPDLGLRPLSGDRDVRTKRVIAGSRQKWSTSPGAG</sequence>
<comment type="caution">
    <text evidence="2">The sequence shown here is derived from an EMBL/GenBank/DDBJ whole genome shotgun (WGS) entry which is preliminary data.</text>
</comment>
<keyword evidence="3" id="KW-1185">Reference proteome</keyword>
<dbReference type="AlphaFoldDB" id="A0A919II90"/>
<reference evidence="2" key="1">
    <citation type="submission" date="2021-01" db="EMBL/GenBank/DDBJ databases">
        <title>Whole genome shotgun sequence of Actinoplanes cyaneus NBRC 14990.</title>
        <authorList>
            <person name="Komaki H."/>
            <person name="Tamura T."/>
        </authorList>
    </citation>
    <scope>NUCLEOTIDE SEQUENCE</scope>
    <source>
        <strain evidence="2">NBRC 14990</strain>
    </source>
</reference>
<gene>
    <name evidence="2" type="ORF">Acy02nite_41750</name>
</gene>
<dbReference type="EMBL" id="BOMH01000031">
    <property type="protein sequence ID" value="GID66294.1"/>
    <property type="molecule type" value="Genomic_DNA"/>
</dbReference>
<protein>
    <submittedName>
        <fullName evidence="2">Uncharacterized protein</fullName>
    </submittedName>
</protein>
<name>A0A919II90_9ACTN</name>
<evidence type="ECO:0000313" key="3">
    <source>
        <dbReference type="Proteomes" id="UP000619479"/>
    </source>
</evidence>